<evidence type="ECO:0000256" key="8">
    <source>
        <dbReference type="SAM" id="Phobius"/>
    </source>
</evidence>
<dbReference type="InterPro" id="IPR013525">
    <property type="entry name" value="ABC2_TM"/>
</dbReference>
<dbReference type="RefSeq" id="WP_034568556.1">
    <property type="nucleotide sequence ID" value="NZ_JQBS01000001.1"/>
</dbReference>
<comment type="caution">
    <text evidence="10">The sequence shown here is derived from an EMBL/GenBank/DDBJ whole genome shotgun (WGS) entry which is preliminary data.</text>
</comment>
<dbReference type="PANTHER" id="PTHR30294:SF45">
    <property type="entry name" value="LINEARMYCIN RESISTANCE PERMEASE PROTEIN LNRN"/>
    <property type="match status" value="1"/>
</dbReference>
<evidence type="ECO:0000313" key="10">
    <source>
        <dbReference type="EMBL" id="KRN57748.1"/>
    </source>
</evidence>
<proteinExistence type="inferred from homology"/>
<dbReference type="PANTHER" id="PTHR30294">
    <property type="entry name" value="MEMBRANE COMPONENT OF ABC TRANSPORTER YHHJ-RELATED"/>
    <property type="match status" value="1"/>
</dbReference>
<keyword evidence="6 8" id="KW-1133">Transmembrane helix</keyword>
<dbReference type="Pfam" id="PF12698">
    <property type="entry name" value="ABC2_membrane_3"/>
    <property type="match status" value="1"/>
</dbReference>
<dbReference type="Gene3D" id="3.40.1710.10">
    <property type="entry name" value="abc type-2 transporter like domain"/>
    <property type="match status" value="1"/>
</dbReference>
<organism evidence="10 11">
    <name type="scientific">Carnobacterium divergens DSM 20623</name>
    <dbReference type="NCBI Taxonomy" id="1449336"/>
    <lineage>
        <taxon>Bacteria</taxon>
        <taxon>Bacillati</taxon>
        <taxon>Bacillota</taxon>
        <taxon>Bacilli</taxon>
        <taxon>Lactobacillales</taxon>
        <taxon>Carnobacteriaceae</taxon>
        <taxon>Carnobacterium</taxon>
    </lineage>
</organism>
<sequence length="383" mass="43013">MKQLVWLIAHYFKNAFANKRKLVTYLVFPLASILFVLVLNSISSGETVPAAYGVIYQEDTLAGKQVMEWMKDSGKKITVYQTKREAEQSIVENKNTALILFKKGFEASLAKGEINDLEISSIQGDVVNTVLKRELTTHLNHLIPLIAASQQGADFNSLLADYQKNAYPVTGKKLSTTKQTGQLLSTAMLGVLTFFLLSSAGNMSDFMAKEKEEKTFYRLLSTPIKSSTYSLSTIIANFLLIEGQIFLTLFVMKFLVQIDPGVSYFVLFLMLSLFGLVAVSLTLVIFSYSTSYRVMNSMKMFIFTGSSMLAGMFVPIELMPRFMQKVAHLFPQFWLIDGIKRIQSSGLLRDSLLNIAILVGFSSLFFCLTIYRQANSEQEKNFV</sequence>
<feature type="domain" description="ABC transmembrane type-2" evidence="9">
    <location>
        <begin position="135"/>
        <end position="376"/>
    </location>
</feature>
<evidence type="ECO:0000259" key="9">
    <source>
        <dbReference type="PROSITE" id="PS51012"/>
    </source>
</evidence>
<keyword evidence="11" id="KW-1185">Reference proteome</keyword>
<dbReference type="PATRIC" id="fig|1449336.4.peg.1027"/>
<name>A0A0R2I7E4_CARDV</name>
<feature type="transmembrane region" description="Helical" evidence="8">
    <location>
        <begin position="264"/>
        <end position="288"/>
    </location>
</feature>
<evidence type="ECO:0000256" key="6">
    <source>
        <dbReference type="ARBA" id="ARBA00022989"/>
    </source>
</evidence>
<dbReference type="InterPro" id="IPR047817">
    <property type="entry name" value="ABC2_TM_bact-type"/>
</dbReference>
<dbReference type="InterPro" id="IPR051449">
    <property type="entry name" value="ABC-2_transporter_component"/>
</dbReference>
<reference evidence="10 11" key="1">
    <citation type="journal article" date="2015" name="Genome Announc.">
        <title>Expanding the biotechnology potential of lactobacilli through comparative genomics of 213 strains and associated genera.</title>
        <authorList>
            <person name="Sun Z."/>
            <person name="Harris H.M."/>
            <person name="McCann A."/>
            <person name="Guo C."/>
            <person name="Argimon S."/>
            <person name="Zhang W."/>
            <person name="Yang X."/>
            <person name="Jeffery I.B."/>
            <person name="Cooney J.C."/>
            <person name="Kagawa T.F."/>
            <person name="Liu W."/>
            <person name="Song Y."/>
            <person name="Salvetti E."/>
            <person name="Wrobel A."/>
            <person name="Rasinkangas P."/>
            <person name="Parkhill J."/>
            <person name="Rea M.C."/>
            <person name="O'Sullivan O."/>
            <person name="Ritari J."/>
            <person name="Douillard F.P."/>
            <person name="Paul Ross R."/>
            <person name="Yang R."/>
            <person name="Briner A.E."/>
            <person name="Felis G.E."/>
            <person name="de Vos W.M."/>
            <person name="Barrangou R."/>
            <person name="Klaenhammer T.R."/>
            <person name="Caufield P.W."/>
            <person name="Cui Y."/>
            <person name="Zhang H."/>
            <person name="O'Toole P.W."/>
        </authorList>
    </citation>
    <scope>NUCLEOTIDE SEQUENCE [LARGE SCALE GENOMIC DNA]</scope>
    <source>
        <strain evidence="10 11">DSM 20623</strain>
    </source>
</reference>
<dbReference type="eggNOG" id="COG0842">
    <property type="taxonomic scope" value="Bacteria"/>
</dbReference>
<dbReference type="GeneID" id="89589512"/>
<evidence type="ECO:0000256" key="5">
    <source>
        <dbReference type="ARBA" id="ARBA00022692"/>
    </source>
</evidence>
<evidence type="ECO:0000256" key="7">
    <source>
        <dbReference type="ARBA" id="ARBA00023136"/>
    </source>
</evidence>
<accession>A0A0R2I7E4</accession>
<dbReference type="AlphaFoldDB" id="A0A0R2I7E4"/>
<gene>
    <name evidence="10" type="ORF">IV74_GL001003</name>
</gene>
<feature type="transmembrane region" description="Helical" evidence="8">
    <location>
        <begin position="229"/>
        <end position="252"/>
    </location>
</feature>
<evidence type="ECO:0000256" key="3">
    <source>
        <dbReference type="ARBA" id="ARBA00022448"/>
    </source>
</evidence>
<dbReference type="EMBL" id="JQBS01000001">
    <property type="protein sequence ID" value="KRN57748.1"/>
    <property type="molecule type" value="Genomic_DNA"/>
</dbReference>
<feature type="transmembrane region" description="Helical" evidence="8">
    <location>
        <begin position="22"/>
        <end position="42"/>
    </location>
</feature>
<evidence type="ECO:0000256" key="4">
    <source>
        <dbReference type="ARBA" id="ARBA00022475"/>
    </source>
</evidence>
<dbReference type="GO" id="GO:0005886">
    <property type="term" value="C:plasma membrane"/>
    <property type="evidence" value="ECO:0007669"/>
    <property type="project" value="UniProtKB-SubCell"/>
</dbReference>
<keyword evidence="7 8" id="KW-0472">Membrane</keyword>
<keyword evidence="4" id="KW-1003">Cell membrane</keyword>
<protein>
    <recommendedName>
        <fullName evidence="9">ABC transmembrane type-2 domain-containing protein</fullName>
    </recommendedName>
</protein>
<keyword evidence="3" id="KW-0813">Transport</keyword>
<dbReference type="Proteomes" id="UP000051658">
    <property type="component" value="Unassembled WGS sequence"/>
</dbReference>
<comment type="similarity">
    <text evidence="2">Belongs to the ABC-2 integral membrane protein family.</text>
</comment>
<keyword evidence="5 8" id="KW-0812">Transmembrane</keyword>
<dbReference type="GO" id="GO:0140359">
    <property type="term" value="F:ABC-type transporter activity"/>
    <property type="evidence" value="ECO:0007669"/>
    <property type="project" value="InterPro"/>
</dbReference>
<feature type="transmembrane region" description="Helical" evidence="8">
    <location>
        <begin position="183"/>
        <end position="208"/>
    </location>
</feature>
<feature type="transmembrane region" description="Helical" evidence="8">
    <location>
        <begin position="300"/>
        <end position="319"/>
    </location>
</feature>
<evidence type="ECO:0000256" key="2">
    <source>
        <dbReference type="ARBA" id="ARBA00007783"/>
    </source>
</evidence>
<comment type="subcellular location">
    <subcellularLocation>
        <location evidence="1">Cell membrane</location>
        <topology evidence="1">Multi-pass membrane protein</topology>
    </subcellularLocation>
</comment>
<evidence type="ECO:0000313" key="11">
    <source>
        <dbReference type="Proteomes" id="UP000051658"/>
    </source>
</evidence>
<evidence type="ECO:0000256" key="1">
    <source>
        <dbReference type="ARBA" id="ARBA00004651"/>
    </source>
</evidence>
<feature type="transmembrane region" description="Helical" evidence="8">
    <location>
        <begin position="352"/>
        <end position="371"/>
    </location>
</feature>
<dbReference type="PROSITE" id="PS51012">
    <property type="entry name" value="ABC_TM2"/>
    <property type="match status" value="1"/>
</dbReference>